<name>A0ABQ3R8K6_STRRR</name>
<dbReference type="EMBL" id="BNEA01000007">
    <property type="protein sequence ID" value="GHI52167.1"/>
    <property type="molecule type" value="Genomic_DNA"/>
</dbReference>
<reference evidence="2" key="1">
    <citation type="submission" date="2023-07" db="EMBL/GenBank/DDBJ databases">
        <title>Whole genome shotgun sequence of Streptomyces achromogenes subsp. rubradiris NBRC 14000.</title>
        <authorList>
            <person name="Komaki H."/>
            <person name="Tamura T."/>
        </authorList>
    </citation>
    <scope>NUCLEOTIDE SEQUENCE [LARGE SCALE GENOMIC DNA]</scope>
    <source>
        <strain evidence="2">NBRC 14000</strain>
    </source>
</reference>
<evidence type="ECO:0000313" key="1">
    <source>
        <dbReference type="EMBL" id="GHI52167.1"/>
    </source>
</evidence>
<dbReference type="Proteomes" id="UP000646738">
    <property type="component" value="Unassembled WGS sequence"/>
</dbReference>
<protein>
    <recommendedName>
        <fullName evidence="3">XRE family transcriptional regulator</fullName>
    </recommendedName>
</protein>
<proteinExistence type="predicted"/>
<organism evidence="1 2">
    <name type="scientific">Streptomyces rubradiris</name>
    <name type="common">Streptomyces achromogenes subsp. rubradiris</name>
    <dbReference type="NCBI Taxonomy" id="285531"/>
    <lineage>
        <taxon>Bacteria</taxon>
        <taxon>Bacillati</taxon>
        <taxon>Actinomycetota</taxon>
        <taxon>Actinomycetes</taxon>
        <taxon>Kitasatosporales</taxon>
        <taxon>Streptomycetaceae</taxon>
        <taxon>Streptomyces</taxon>
    </lineage>
</organism>
<accession>A0ABQ3R8K6</accession>
<evidence type="ECO:0000313" key="2">
    <source>
        <dbReference type="Proteomes" id="UP000646738"/>
    </source>
</evidence>
<comment type="caution">
    <text evidence="1">The sequence shown here is derived from an EMBL/GenBank/DDBJ whole genome shotgun (WGS) entry which is preliminary data.</text>
</comment>
<sequence length="71" mass="8121">MNLLLTRARGATQVPAERLGVSRRTLERYRAGALTTPQNRRRAALVYVTHVSAIEFRFRPGRIPDPLETYL</sequence>
<gene>
    <name evidence="1" type="ORF">Srubr_20130</name>
</gene>
<keyword evidence="2" id="KW-1185">Reference proteome</keyword>
<evidence type="ECO:0008006" key="3">
    <source>
        <dbReference type="Google" id="ProtNLM"/>
    </source>
</evidence>